<keyword evidence="3" id="KW-1185">Reference proteome</keyword>
<dbReference type="EMBL" id="CAJHNJ030000011">
    <property type="protein sequence ID" value="CAG9109029.1"/>
    <property type="molecule type" value="Genomic_DNA"/>
</dbReference>
<dbReference type="Proteomes" id="UP000653454">
    <property type="component" value="Unassembled WGS sequence"/>
</dbReference>
<dbReference type="AlphaFoldDB" id="A0A8S4E0U2"/>
<protein>
    <submittedName>
        <fullName evidence="2">(diamondback moth) hypothetical protein</fullName>
    </submittedName>
</protein>
<evidence type="ECO:0000313" key="2">
    <source>
        <dbReference type="EMBL" id="CAG9109029.1"/>
    </source>
</evidence>
<reference evidence="2" key="1">
    <citation type="submission" date="2020-11" db="EMBL/GenBank/DDBJ databases">
        <authorList>
            <person name="Whiteford S."/>
        </authorList>
    </citation>
    <scope>NUCLEOTIDE SEQUENCE</scope>
</reference>
<evidence type="ECO:0000313" key="3">
    <source>
        <dbReference type="Proteomes" id="UP000653454"/>
    </source>
</evidence>
<gene>
    <name evidence="2" type="ORF">PLXY2_LOCUS4238</name>
</gene>
<accession>A0A8S4E0U2</accession>
<comment type="caution">
    <text evidence="2">The sequence shown here is derived from an EMBL/GenBank/DDBJ whole genome shotgun (WGS) entry which is preliminary data.</text>
</comment>
<evidence type="ECO:0000256" key="1">
    <source>
        <dbReference type="SAM" id="MobiDB-lite"/>
    </source>
</evidence>
<organism evidence="2 3">
    <name type="scientific">Plutella xylostella</name>
    <name type="common">Diamondback moth</name>
    <name type="synonym">Plutella maculipennis</name>
    <dbReference type="NCBI Taxonomy" id="51655"/>
    <lineage>
        <taxon>Eukaryota</taxon>
        <taxon>Metazoa</taxon>
        <taxon>Ecdysozoa</taxon>
        <taxon>Arthropoda</taxon>
        <taxon>Hexapoda</taxon>
        <taxon>Insecta</taxon>
        <taxon>Pterygota</taxon>
        <taxon>Neoptera</taxon>
        <taxon>Endopterygota</taxon>
        <taxon>Lepidoptera</taxon>
        <taxon>Glossata</taxon>
        <taxon>Ditrysia</taxon>
        <taxon>Yponomeutoidea</taxon>
        <taxon>Plutellidae</taxon>
        <taxon>Plutella</taxon>
    </lineage>
</organism>
<feature type="compositionally biased region" description="Polar residues" evidence="1">
    <location>
        <begin position="1"/>
        <end position="10"/>
    </location>
</feature>
<proteinExistence type="predicted"/>
<feature type="region of interest" description="Disordered" evidence="1">
    <location>
        <begin position="1"/>
        <end position="41"/>
    </location>
</feature>
<sequence length="78" mass="9084">MDRRCSQSVRTLVFDDSDSDLPKSGQKKELSSSLGPSSLGQSIEEKRKAILHWTRLAQDRKRWRDREEAYTQQWADTS</sequence>
<name>A0A8S4E0U2_PLUXY</name>
<feature type="compositionally biased region" description="Low complexity" evidence="1">
    <location>
        <begin position="31"/>
        <end position="41"/>
    </location>
</feature>